<dbReference type="InterPro" id="IPR000938">
    <property type="entry name" value="CAP-Gly_domain"/>
</dbReference>
<organism evidence="2 3">
    <name type="scientific">Clavelina lepadiformis</name>
    <name type="common">Light-bulb sea squirt</name>
    <name type="synonym">Ascidia lepadiformis</name>
    <dbReference type="NCBI Taxonomy" id="159417"/>
    <lineage>
        <taxon>Eukaryota</taxon>
        <taxon>Metazoa</taxon>
        <taxon>Chordata</taxon>
        <taxon>Tunicata</taxon>
        <taxon>Ascidiacea</taxon>
        <taxon>Aplousobranchia</taxon>
        <taxon>Clavelinidae</taxon>
        <taxon>Clavelina</taxon>
    </lineage>
</organism>
<dbReference type="PANTHER" id="PTHR18916:SF90">
    <property type="entry name" value="CAP-GLY DOMAIN-CONTAINING PROTEIN"/>
    <property type="match status" value="1"/>
</dbReference>
<dbReference type="SUPFAM" id="SSF74924">
    <property type="entry name" value="Cap-Gly domain"/>
    <property type="match status" value="1"/>
</dbReference>
<dbReference type="InterPro" id="IPR036859">
    <property type="entry name" value="CAP-Gly_dom_sf"/>
</dbReference>
<sequence>MINYLGQAACDIDENITKIVYTPASDCVVQADKSYRTFFKKYATYGADTVIQHLVRALTLLRRQQLDVCDYLPQTTEGANSLVKHLFLVPVERPHGSQLRSPSLRNRDEVLPVVFGTVLRLQRSPFASSDVSKQKYHAHFFVTLHHTRRQFVEVRHKSHVLCGTVRYKGHLNGEAGEWVGVELEYPLGKHNGCWRGREYFKCPSDCGLFTHACNIRFRKGTRRSRDTYRKVRDYSSVDESLFHSSSLDMSTCYSVSKNYVERAKTAFSDTPYDAVFTQAERYPLSHSIGRNVPAASMLRKPASNNQVSYKSRPVHHEYARDLGDFMPRNSSIPHYMMPHEALMRQMKRGGWESFGLHRPRFISV</sequence>
<evidence type="ECO:0000313" key="2">
    <source>
        <dbReference type="EMBL" id="CAK8687074.1"/>
    </source>
</evidence>
<dbReference type="Proteomes" id="UP001642483">
    <property type="component" value="Unassembled WGS sequence"/>
</dbReference>
<reference evidence="2 3" key="1">
    <citation type="submission" date="2024-02" db="EMBL/GenBank/DDBJ databases">
        <authorList>
            <person name="Daric V."/>
            <person name="Darras S."/>
        </authorList>
    </citation>
    <scope>NUCLEOTIDE SEQUENCE [LARGE SCALE GENOMIC DNA]</scope>
</reference>
<evidence type="ECO:0000313" key="3">
    <source>
        <dbReference type="Proteomes" id="UP001642483"/>
    </source>
</evidence>
<evidence type="ECO:0000259" key="1">
    <source>
        <dbReference type="PROSITE" id="PS50245"/>
    </source>
</evidence>
<dbReference type="PROSITE" id="PS00845">
    <property type="entry name" value="CAP_GLY_1"/>
    <property type="match status" value="1"/>
</dbReference>
<protein>
    <recommendedName>
        <fullName evidence="1">CAP-Gly domain-containing protein</fullName>
    </recommendedName>
</protein>
<dbReference type="Gene3D" id="2.30.30.190">
    <property type="entry name" value="CAP Gly-rich-like domain"/>
    <property type="match status" value="1"/>
</dbReference>
<accession>A0ABP0G8W1</accession>
<dbReference type="EMBL" id="CAWYQH010000103">
    <property type="protein sequence ID" value="CAK8687074.1"/>
    <property type="molecule type" value="Genomic_DNA"/>
</dbReference>
<comment type="caution">
    <text evidence="2">The sequence shown here is derived from an EMBL/GenBank/DDBJ whole genome shotgun (WGS) entry which is preliminary data.</text>
</comment>
<proteinExistence type="predicted"/>
<gene>
    <name evidence="2" type="ORF">CVLEPA_LOCUS19109</name>
</gene>
<name>A0ABP0G8W1_CLALP</name>
<dbReference type="Pfam" id="PF01302">
    <property type="entry name" value="CAP_GLY"/>
    <property type="match status" value="1"/>
</dbReference>
<keyword evidence="3" id="KW-1185">Reference proteome</keyword>
<dbReference type="PANTHER" id="PTHR18916">
    <property type="entry name" value="DYNACTIN 1-RELATED MICROTUBULE-BINDING"/>
    <property type="match status" value="1"/>
</dbReference>
<feature type="domain" description="CAP-Gly" evidence="1">
    <location>
        <begin position="169"/>
        <end position="211"/>
    </location>
</feature>
<dbReference type="SMART" id="SM01052">
    <property type="entry name" value="CAP_GLY"/>
    <property type="match status" value="1"/>
</dbReference>
<dbReference type="PROSITE" id="PS50245">
    <property type="entry name" value="CAP_GLY_2"/>
    <property type="match status" value="1"/>
</dbReference>